<evidence type="ECO:0000259" key="1">
    <source>
        <dbReference type="Pfam" id="PF03713"/>
    </source>
</evidence>
<proteinExistence type="predicted"/>
<gene>
    <name evidence="2" type="ORF">A3K87_16145</name>
</gene>
<protein>
    <recommendedName>
        <fullName evidence="1">DUF305 domain-containing protein</fullName>
    </recommendedName>
</protein>
<dbReference type="AlphaFoldDB" id="A0AA91DNB8"/>
<dbReference type="Pfam" id="PF03713">
    <property type="entry name" value="DUF305"/>
    <property type="match status" value="1"/>
</dbReference>
<comment type="caution">
    <text evidence="2">The sequence shown here is derived from an EMBL/GenBank/DDBJ whole genome shotgun (WGS) entry which is preliminary data.</text>
</comment>
<dbReference type="InterPro" id="IPR005183">
    <property type="entry name" value="DUF305_CopM-like"/>
</dbReference>
<dbReference type="PANTHER" id="PTHR36933:SF1">
    <property type="entry name" value="SLL0788 PROTEIN"/>
    <property type="match status" value="1"/>
</dbReference>
<feature type="domain" description="DUF305" evidence="1">
    <location>
        <begin position="4"/>
        <end position="73"/>
    </location>
</feature>
<dbReference type="PANTHER" id="PTHR36933">
    <property type="entry name" value="SLL0788 PROTEIN"/>
    <property type="match status" value="1"/>
</dbReference>
<reference evidence="2 3" key="1">
    <citation type="submission" date="2016-03" db="EMBL/GenBank/DDBJ databases">
        <title>Genome sequence of Variovorax paradoxus KB5.</title>
        <authorList>
            <person name="Jeong H."/>
            <person name="Hong C.E."/>
            <person name="Jo S.H."/>
            <person name="Park J.M."/>
        </authorList>
    </citation>
    <scope>NUCLEOTIDE SEQUENCE [LARGE SCALE GENOMIC DNA]</scope>
    <source>
        <strain evidence="2 3">KB5</strain>
    </source>
</reference>
<organism evidence="2 3">
    <name type="scientific">Variovorax paradoxus</name>
    <dbReference type="NCBI Taxonomy" id="34073"/>
    <lineage>
        <taxon>Bacteria</taxon>
        <taxon>Pseudomonadati</taxon>
        <taxon>Pseudomonadota</taxon>
        <taxon>Betaproteobacteria</taxon>
        <taxon>Burkholderiales</taxon>
        <taxon>Comamonadaceae</taxon>
        <taxon>Variovorax</taxon>
    </lineage>
</organism>
<accession>A0AA91DNB8</accession>
<dbReference type="Gene3D" id="1.20.1260.10">
    <property type="match status" value="1"/>
</dbReference>
<evidence type="ECO:0000313" key="3">
    <source>
        <dbReference type="Proteomes" id="UP000077852"/>
    </source>
</evidence>
<name>A0AA91DNB8_VARPD</name>
<sequence length="78" mass="8991">MKKSMMSGMDRMQKMSMSGNTDKDFAMLMKMHHQQALEMAKPEIAHGKSPELKAMARKIVKDQTKEIAQLDAWMKKHP</sequence>
<dbReference type="EMBL" id="LVHG01000044">
    <property type="protein sequence ID" value="OAK63616.1"/>
    <property type="molecule type" value="Genomic_DNA"/>
</dbReference>
<evidence type="ECO:0000313" key="2">
    <source>
        <dbReference type="EMBL" id="OAK63616.1"/>
    </source>
</evidence>
<dbReference type="Proteomes" id="UP000077852">
    <property type="component" value="Unassembled WGS sequence"/>
</dbReference>
<dbReference type="InterPro" id="IPR012347">
    <property type="entry name" value="Ferritin-like"/>
</dbReference>